<feature type="signal peptide" evidence="3">
    <location>
        <begin position="1"/>
        <end position="24"/>
    </location>
</feature>
<feature type="domain" description="Solute-binding protein family 3/N-terminal" evidence="4">
    <location>
        <begin position="42"/>
        <end position="254"/>
    </location>
</feature>
<evidence type="ECO:0000256" key="3">
    <source>
        <dbReference type="SAM" id="SignalP"/>
    </source>
</evidence>
<dbReference type="Proteomes" id="UP001595377">
    <property type="component" value="Unassembled WGS sequence"/>
</dbReference>
<keyword evidence="6" id="KW-1185">Reference proteome</keyword>
<dbReference type="PROSITE" id="PS51318">
    <property type="entry name" value="TAT"/>
    <property type="match status" value="1"/>
</dbReference>
<gene>
    <name evidence="5" type="ORF">ACFOHH_13300</name>
</gene>
<accession>A0ABV7DHI4</accession>
<dbReference type="InterPro" id="IPR006311">
    <property type="entry name" value="TAT_signal"/>
</dbReference>
<evidence type="ECO:0000259" key="4">
    <source>
        <dbReference type="SMART" id="SM00062"/>
    </source>
</evidence>
<feature type="chain" id="PRO_5046988298" evidence="3">
    <location>
        <begin position="25"/>
        <end position="278"/>
    </location>
</feature>
<dbReference type="PANTHER" id="PTHR35936">
    <property type="entry name" value="MEMBRANE-BOUND LYTIC MUREIN TRANSGLYCOSYLASE F"/>
    <property type="match status" value="1"/>
</dbReference>
<evidence type="ECO:0000313" key="5">
    <source>
        <dbReference type="EMBL" id="MFC3074083.1"/>
    </source>
</evidence>
<organism evidence="5 6">
    <name type="scientific">Shinella pollutisoli</name>
    <dbReference type="NCBI Taxonomy" id="2250594"/>
    <lineage>
        <taxon>Bacteria</taxon>
        <taxon>Pseudomonadati</taxon>
        <taxon>Pseudomonadota</taxon>
        <taxon>Alphaproteobacteria</taxon>
        <taxon>Hyphomicrobiales</taxon>
        <taxon>Rhizobiaceae</taxon>
        <taxon>Shinella</taxon>
    </lineage>
</organism>
<evidence type="ECO:0000256" key="1">
    <source>
        <dbReference type="ARBA" id="ARBA00004418"/>
    </source>
</evidence>
<sequence>MTNRRELLTAGLALSTLAVPAAAAAQDGGKEGVMDRVARTKELRMGAVAGGAPFTYKDLSSGEWKGFCIDFARDIAATFDAQLKIVETTWGNAVLDLEADKIDLFFGMSPTPKRALVVDFCNSLFMSAFAMIRKNGFEGVNWVDLNDPSVTIAVDVGSSHDQIVTRLCPNANVMRFKSVDEGVAAVQAGRADCQIVDIFLALTMVQKNPQLGKLVVPQPSYGASTNGGFRREDRATWRDFINVWINYQKNIGGIREMVIRNMEAIGVSASTIPEGLDL</sequence>
<comment type="subcellular location">
    <subcellularLocation>
        <location evidence="1">Periplasm</location>
    </subcellularLocation>
</comment>
<evidence type="ECO:0000256" key="2">
    <source>
        <dbReference type="ARBA" id="ARBA00022729"/>
    </source>
</evidence>
<dbReference type="InterPro" id="IPR001638">
    <property type="entry name" value="Solute-binding_3/MltF_N"/>
</dbReference>
<keyword evidence="2 3" id="KW-0732">Signal</keyword>
<dbReference type="EMBL" id="JBHRSP010000019">
    <property type="protein sequence ID" value="MFC3074083.1"/>
    <property type="molecule type" value="Genomic_DNA"/>
</dbReference>
<dbReference type="RefSeq" id="WP_257313036.1">
    <property type="nucleotide sequence ID" value="NZ_JANFDG010000003.1"/>
</dbReference>
<reference evidence="6" key="1">
    <citation type="journal article" date="2019" name="Int. J. Syst. Evol. Microbiol.">
        <title>The Global Catalogue of Microorganisms (GCM) 10K type strain sequencing project: providing services to taxonomists for standard genome sequencing and annotation.</title>
        <authorList>
            <consortium name="The Broad Institute Genomics Platform"/>
            <consortium name="The Broad Institute Genome Sequencing Center for Infectious Disease"/>
            <person name="Wu L."/>
            <person name="Ma J."/>
        </authorList>
    </citation>
    <scope>NUCLEOTIDE SEQUENCE [LARGE SCALE GENOMIC DNA]</scope>
    <source>
        <strain evidence="6">KCTC 52677</strain>
    </source>
</reference>
<dbReference type="SUPFAM" id="SSF53850">
    <property type="entry name" value="Periplasmic binding protein-like II"/>
    <property type="match status" value="1"/>
</dbReference>
<name>A0ABV7DHI4_9HYPH</name>
<dbReference type="Gene3D" id="3.40.190.10">
    <property type="entry name" value="Periplasmic binding protein-like II"/>
    <property type="match status" value="2"/>
</dbReference>
<evidence type="ECO:0000313" key="6">
    <source>
        <dbReference type="Proteomes" id="UP001595377"/>
    </source>
</evidence>
<comment type="caution">
    <text evidence="5">The sequence shown here is derived from an EMBL/GenBank/DDBJ whole genome shotgun (WGS) entry which is preliminary data.</text>
</comment>
<proteinExistence type="predicted"/>
<dbReference type="PANTHER" id="PTHR35936:SF17">
    <property type="entry name" value="ARGININE-BINDING EXTRACELLULAR PROTEIN ARTP"/>
    <property type="match status" value="1"/>
</dbReference>
<dbReference type="SMART" id="SM00062">
    <property type="entry name" value="PBPb"/>
    <property type="match status" value="1"/>
</dbReference>
<protein>
    <submittedName>
        <fullName evidence="5">Transporter substrate-binding domain-containing protein</fullName>
    </submittedName>
</protein>
<dbReference type="Pfam" id="PF00497">
    <property type="entry name" value="SBP_bac_3"/>
    <property type="match status" value="1"/>
</dbReference>